<proteinExistence type="predicted"/>
<feature type="transmembrane region" description="Helical" evidence="8">
    <location>
        <begin position="124"/>
        <end position="146"/>
    </location>
</feature>
<feature type="domain" description="Amino acid permease/ SLC12A" evidence="9">
    <location>
        <begin position="43"/>
        <end position="501"/>
    </location>
</feature>
<name>A0A2G5HST9_CERBT</name>
<feature type="transmembrane region" description="Helical" evidence="8">
    <location>
        <begin position="327"/>
        <end position="352"/>
    </location>
</feature>
<sequence length="543" mass="59260">MLDAKIPSLSVELDAAETGRGEASNPQASDEHNGVRRDLQRRHINMIAIAGMIGTGLFLASGQAIATGGPVGALFGYIVMGLITWAVALMTGEISSFVPVTGGFVRHATKFVQPALGTATGWNFWYTMAITAPAEISAAATVINFWNTSINPAVWFTVSIVVTMALNFSPVKVYGESEVFFAVLKISLIISLIIAGMVVDLGGGPNHDRIGFRYWKSPGPFNEHLVSGNTGKFLGFWSTLISAAYSYANVQVIALAGAETRNPREVIPNAVRMTFWRVMIFYVLSIFVVGLLVPSSDPNLGMSTGTAEQSPFVIAFQRAGIEVLPSIINAVVCTSAFSCGSACVFLASRTLYGLAEEGQAPKWFLRTNRYGTPYLSVAASLVFTPLVYLALGSSSSVVFGWFVNITTIAGLVGWLVICVTYLQFFHGMRLQGISRDRLPYKSPLQPYVAWTTLFALIVVILTSGYSVFFPGKWSVSSFLTYYIDIAIFIGLWLLALFVFRDRPISLSAMDLSEIHLIEREKLMQQSSVEEGVTSASWWRRWVI</sequence>
<dbReference type="AlphaFoldDB" id="A0A2G5HST9"/>
<keyword evidence="4" id="KW-0029">Amino-acid transport</keyword>
<evidence type="ECO:0000256" key="4">
    <source>
        <dbReference type="ARBA" id="ARBA00022970"/>
    </source>
</evidence>
<feature type="transmembrane region" description="Helical" evidence="8">
    <location>
        <begin position="275"/>
        <end position="293"/>
    </location>
</feature>
<feature type="transmembrane region" description="Helical" evidence="8">
    <location>
        <begin position="152"/>
        <end position="168"/>
    </location>
</feature>
<evidence type="ECO:0000256" key="1">
    <source>
        <dbReference type="ARBA" id="ARBA00004141"/>
    </source>
</evidence>
<evidence type="ECO:0000256" key="8">
    <source>
        <dbReference type="SAM" id="Phobius"/>
    </source>
</evidence>
<keyword evidence="6 8" id="KW-0472">Membrane</keyword>
<keyword evidence="3 8" id="KW-0812">Transmembrane</keyword>
<dbReference type="Gene3D" id="1.20.1740.10">
    <property type="entry name" value="Amino acid/polyamine transporter I"/>
    <property type="match status" value="1"/>
</dbReference>
<feature type="transmembrane region" description="Helical" evidence="8">
    <location>
        <begin position="397"/>
        <end position="426"/>
    </location>
</feature>
<evidence type="ECO:0000313" key="11">
    <source>
        <dbReference type="Proteomes" id="UP000230605"/>
    </source>
</evidence>
<dbReference type="OrthoDB" id="3900342at2759"/>
<feature type="region of interest" description="Disordered" evidence="7">
    <location>
        <begin position="15"/>
        <end position="35"/>
    </location>
</feature>
<feature type="transmembrane region" description="Helical" evidence="8">
    <location>
        <begin position="71"/>
        <end position="90"/>
    </location>
</feature>
<keyword evidence="5 8" id="KW-1133">Transmembrane helix</keyword>
<feature type="transmembrane region" description="Helical" evidence="8">
    <location>
        <begin position="180"/>
        <end position="199"/>
    </location>
</feature>
<feature type="transmembrane region" description="Helical" evidence="8">
    <location>
        <begin position="447"/>
        <end position="467"/>
    </location>
</feature>
<comment type="caution">
    <text evidence="10">The sequence shown here is derived from an EMBL/GenBank/DDBJ whole genome shotgun (WGS) entry which is preliminary data.</text>
</comment>
<protein>
    <submittedName>
        <fullName evidence="10">Proline-specific permease</fullName>
    </submittedName>
</protein>
<organism evidence="10 11">
    <name type="scientific">Cercospora beticola</name>
    <name type="common">Sugarbeet leaf spot fungus</name>
    <dbReference type="NCBI Taxonomy" id="122368"/>
    <lineage>
        <taxon>Eukaryota</taxon>
        <taxon>Fungi</taxon>
        <taxon>Dikarya</taxon>
        <taxon>Ascomycota</taxon>
        <taxon>Pezizomycotina</taxon>
        <taxon>Dothideomycetes</taxon>
        <taxon>Dothideomycetidae</taxon>
        <taxon>Mycosphaerellales</taxon>
        <taxon>Mycosphaerellaceae</taxon>
        <taxon>Cercospora</taxon>
    </lineage>
</organism>
<reference evidence="10 11" key="1">
    <citation type="submission" date="2015-10" db="EMBL/GenBank/DDBJ databases">
        <title>The cercosporin biosynthetic gene cluster was horizontally transferred to several fungal lineages and shown to be expanded in Cercospora beticola based on microsynteny with recipient genomes.</title>
        <authorList>
            <person name="De Jonge R."/>
            <person name="Ebert M.K."/>
            <person name="Suttle J.C."/>
            <person name="Jurick Ii W.M."/>
            <person name="Secor G.A."/>
            <person name="Thomma B.P."/>
            <person name="Van De Peer Y."/>
            <person name="Bolton M.D."/>
        </authorList>
    </citation>
    <scope>NUCLEOTIDE SEQUENCE [LARGE SCALE GENOMIC DNA]</scope>
    <source>
        <strain evidence="10 11">09-40</strain>
    </source>
</reference>
<dbReference type="PANTHER" id="PTHR43341:SF39">
    <property type="entry name" value="AMINO ACID TRANSPORTER (EUROFUNG)-RELATED"/>
    <property type="match status" value="1"/>
</dbReference>
<dbReference type="PROSITE" id="PS00218">
    <property type="entry name" value="AMINO_ACID_PERMEASE_1"/>
    <property type="match status" value="1"/>
</dbReference>
<dbReference type="InterPro" id="IPR004841">
    <property type="entry name" value="AA-permease/SLC12A_dom"/>
</dbReference>
<dbReference type="GO" id="GO:0016020">
    <property type="term" value="C:membrane"/>
    <property type="evidence" value="ECO:0007669"/>
    <property type="project" value="UniProtKB-SubCell"/>
</dbReference>
<dbReference type="GO" id="GO:0015171">
    <property type="term" value="F:amino acid transmembrane transporter activity"/>
    <property type="evidence" value="ECO:0007669"/>
    <property type="project" value="TreeGrafter"/>
</dbReference>
<feature type="transmembrane region" description="Helical" evidence="8">
    <location>
        <begin position="479"/>
        <end position="499"/>
    </location>
</feature>
<evidence type="ECO:0000313" key="10">
    <source>
        <dbReference type="EMBL" id="PIA95595.1"/>
    </source>
</evidence>
<accession>A0A2G5HST9</accession>
<gene>
    <name evidence="10" type="ORF">CB0940_10841</name>
</gene>
<comment type="subcellular location">
    <subcellularLocation>
        <location evidence="1">Membrane</location>
        <topology evidence="1">Multi-pass membrane protein</topology>
    </subcellularLocation>
</comment>
<evidence type="ECO:0000256" key="3">
    <source>
        <dbReference type="ARBA" id="ARBA00022692"/>
    </source>
</evidence>
<feature type="transmembrane region" description="Helical" evidence="8">
    <location>
        <begin position="234"/>
        <end position="255"/>
    </location>
</feature>
<dbReference type="FunFam" id="1.20.1740.10:FF:000006">
    <property type="entry name" value="General amino acid permease"/>
    <property type="match status" value="1"/>
</dbReference>
<evidence type="ECO:0000259" key="9">
    <source>
        <dbReference type="Pfam" id="PF00324"/>
    </source>
</evidence>
<dbReference type="InterPro" id="IPR050524">
    <property type="entry name" value="APC_YAT"/>
</dbReference>
<evidence type="ECO:0000256" key="2">
    <source>
        <dbReference type="ARBA" id="ARBA00022448"/>
    </source>
</evidence>
<evidence type="ECO:0000256" key="6">
    <source>
        <dbReference type="ARBA" id="ARBA00023136"/>
    </source>
</evidence>
<dbReference type="InterPro" id="IPR004840">
    <property type="entry name" value="Amino_acid_permease_CS"/>
</dbReference>
<evidence type="ECO:0000256" key="5">
    <source>
        <dbReference type="ARBA" id="ARBA00022989"/>
    </source>
</evidence>
<dbReference type="PANTHER" id="PTHR43341">
    <property type="entry name" value="AMINO ACID PERMEASE"/>
    <property type="match status" value="1"/>
</dbReference>
<feature type="transmembrane region" description="Helical" evidence="8">
    <location>
        <begin position="46"/>
        <end position="65"/>
    </location>
</feature>
<evidence type="ECO:0000256" key="7">
    <source>
        <dbReference type="SAM" id="MobiDB-lite"/>
    </source>
</evidence>
<dbReference type="Pfam" id="PF00324">
    <property type="entry name" value="AA_permease"/>
    <property type="match status" value="1"/>
</dbReference>
<dbReference type="Proteomes" id="UP000230605">
    <property type="component" value="Chromosome 8"/>
</dbReference>
<dbReference type="EMBL" id="LKMD01000103">
    <property type="protein sequence ID" value="PIA95595.1"/>
    <property type="molecule type" value="Genomic_DNA"/>
</dbReference>
<keyword evidence="2" id="KW-0813">Transport</keyword>
<feature type="transmembrane region" description="Helical" evidence="8">
    <location>
        <begin position="373"/>
        <end position="391"/>
    </location>
</feature>
<dbReference type="PIRSF" id="PIRSF006060">
    <property type="entry name" value="AA_transporter"/>
    <property type="match status" value="1"/>
</dbReference>